<comment type="similarity">
    <text evidence="2 13">Belongs to the sodium:solute symporter (SSF) (TC 2.A.21) family.</text>
</comment>
<dbReference type="InterPro" id="IPR001734">
    <property type="entry name" value="Na/solute_symporter"/>
</dbReference>
<dbReference type="Proteomes" id="UP000747542">
    <property type="component" value="Unassembled WGS sequence"/>
</dbReference>
<dbReference type="PROSITE" id="PS50283">
    <property type="entry name" value="NA_SOLUT_SYMP_3"/>
    <property type="match status" value="1"/>
</dbReference>
<keyword evidence="12" id="KW-0739">Sodium transport</keyword>
<feature type="transmembrane region" description="Helical" evidence="15">
    <location>
        <begin position="220"/>
        <end position="244"/>
    </location>
</feature>
<feature type="transmembrane region" description="Helical" evidence="15">
    <location>
        <begin position="160"/>
        <end position="182"/>
    </location>
</feature>
<dbReference type="CDD" id="cd11474">
    <property type="entry name" value="SLC5sbd_CHT"/>
    <property type="match status" value="1"/>
</dbReference>
<keyword evidence="7 15" id="KW-1133">Transmembrane helix</keyword>
<evidence type="ECO:0000256" key="10">
    <source>
        <dbReference type="ARBA" id="ARBA00023136"/>
    </source>
</evidence>
<feature type="transmembrane region" description="Helical" evidence="15">
    <location>
        <begin position="114"/>
        <end position="139"/>
    </location>
</feature>
<proteinExistence type="inferred from homology"/>
<keyword evidence="10 15" id="KW-0472">Membrane</keyword>
<evidence type="ECO:0000256" key="4">
    <source>
        <dbReference type="ARBA" id="ARBA00022692"/>
    </source>
</evidence>
<evidence type="ECO:0000256" key="5">
    <source>
        <dbReference type="ARBA" id="ARBA00022847"/>
    </source>
</evidence>
<dbReference type="Gene3D" id="1.20.1730.10">
    <property type="entry name" value="Sodium/glucose cotransporter"/>
    <property type="match status" value="1"/>
</dbReference>
<evidence type="ECO:0000256" key="1">
    <source>
        <dbReference type="ARBA" id="ARBA00004141"/>
    </source>
</evidence>
<comment type="caution">
    <text evidence="16">The sequence shown here is derived from an EMBL/GenBank/DDBJ whole genome shotgun (WGS) entry which is preliminary data.</text>
</comment>
<evidence type="ECO:0000256" key="7">
    <source>
        <dbReference type="ARBA" id="ARBA00022989"/>
    </source>
</evidence>
<feature type="transmembrane region" description="Helical" evidence="15">
    <location>
        <begin position="188"/>
        <end position="208"/>
    </location>
</feature>
<feature type="region of interest" description="Disordered" evidence="14">
    <location>
        <begin position="336"/>
        <end position="388"/>
    </location>
</feature>
<evidence type="ECO:0000256" key="3">
    <source>
        <dbReference type="ARBA" id="ARBA00022448"/>
    </source>
</evidence>
<dbReference type="InterPro" id="IPR038377">
    <property type="entry name" value="Na/Glc_symporter_sf"/>
</dbReference>
<dbReference type="InterPro" id="IPR052244">
    <property type="entry name" value="Choline_transporter"/>
</dbReference>
<keyword evidence="6" id="KW-0530">Neurotransmitter biosynthesis</keyword>
<dbReference type="GO" id="GO:0005886">
    <property type="term" value="C:plasma membrane"/>
    <property type="evidence" value="ECO:0007669"/>
    <property type="project" value="TreeGrafter"/>
</dbReference>
<evidence type="ECO:0000256" key="6">
    <source>
        <dbReference type="ARBA" id="ARBA00022979"/>
    </source>
</evidence>
<dbReference type="EMBL" id="JAHLQT010043579">
    <property type="protein sequence ID" value="KAG7154888.1"/>
    <property type="molecule type" value="Genomic_DNA"/>
</dbReference>
<evidence type="ECO:0000256" key="2">
    <source>
        <dbReference type="ARBA" id="ARBA00006434"/>
    </source>
</evidence>
<evidence type="ECO:0000256" key="9">
    <source>
        <dbReference type="ARBA" id="ARBA00023065"/>
    </source>
</evidence>
<evidence type="ECO:0000313" key="16">
    <source>
        <dbReference type="EMBL" id="KAG7154888.1"/>
    </source>
</evidence>
<keyword evidence="3" id="KW-0813">Transport</keyword>
<comment type="subcellular location">
    <subcellularLocation>
        <location evidence="1">Membrane</location>
        <topology evidence="1">Multi-pass membrane protein</topology>
    </subcellularLocation>
</comment>
<sequence>MSLEKDWIGSVPTDQIGLYMDYCLLLVFGGIPWQVYFQRVLSSKSGHKAQILSYVAAFGCLIMAVPPVIIGAIAKVTTWNETTFECEPFADTCITSNHTAMVLPLVIQHLTPSFVSFVGLGAISAAVMSSADSSVLSAASMFARNIWKLIFRQNASETEVIWVMRFAIFIVGILATTLALTIPSIYGLWYLSSDLVYVILFPQLLMVVHFRNHCNLYGSLGAYIIGLLVRLTGGESMIGIPALIKYPWYDEEEQVQLFPFRTVAMVLSGLVLVFLSMFTRWVFETGHLPPKYDFLRCVINIPDDVQKVGDPQEGEMSVMACHTVVKYNSTDEMNGRVNPALTLGSDSDEDLPAPTTTTADGKVKKRLVGEIISPPPITSPKKQDQTKL</sequence>
<evidence type="ECO:0000256" key="13">
    <source>
        <dbReference type="RuleBase" id="RU362091"/>
    </source>
</evidence>
<dbReference type="PANTHER" id="PTHR45897">
    <property type="entry name" value="HIGH-AFFINITY CHOLINE TRANSPORTER 1"/>
    <property type="match status" value="1"/>
</dbReference>
<keyword evidence="5" id="KW-0769">Symport</keyword>
<evidence type="ECO:0000256" key="14">
    <source>
        <dbReference type="SAM" id="MobiDB-lite"/>
    </source>
</evidence>
<keyword evidence="11" id="KW-0325">Glycoprotein</keyword>
<dbReference type="AlphaFoldDB" id="A0A8J5JIE6"/>
<dbReference type="GO" id="GO:0008292">
    <property type="term" value="P:acetylcholine biosynthetic process"/>
    <property type="evidence" value="ECO:0007669"/>
    <property type="project" value="TreeGrafter"/>
</dbReference>
<evidence type="ECO:0000256" key="12">
    <source>
        <dbReference type="ARBA" id="ARBA00023201"/>
    </source>
</evidence>
<dbReference type="Pfam" id="PF00474">
    <property type="entry name" value="SSF"/>
    <property type="match status" value="1"/>
</dbReference>
<keyword evidence="4 15" id="KW-0812">Transmembrane</keyword>
<dbReference type="GO" id="GO:0005307">
    <property type="term" value="F:choline:sodium symporter activity"/>
    <property type="evidence" value="ECO:0007669"/>
    <property type="project" value="TreeGrafter"/>
</dbReference>
<evidence type="ECO:0000256" key="15">
    <source>
        <dbReference type="SAM" id="Phobius"/>
    </source>
</evidence>
<evidence type="ECO:0000313" key="17">
    <source>
        <dbReference type="Proteomes" id="UP000747542"/>
    </source>
</evidence>
<feature type="transmembrane region" description="Helical" evidence="15">
    <location>
        <begin position="16"/>
        <end position="37"/>
    </location>
</feature>
<feature type="transmembrane region" description="Helical" evidence="15">
    <location>
        <begin position="49"/>
        <end position="74"/>
    </location>
</feature>
<evidence type="ECO:0000256" key="8">
    <source>
        <dbReference type="ARBA" id="ARBA00023053"/>
    </source>
</evidence>
<organism evidence="16 17">
    <name type="scientific">Homarus americanus</name>
    <name type="common">American lobster</name>
    <dbReference type="NCBI Taxonomy" id="6706"/>
    <lineage>
        <taxon>Eukaryota</taxon>
        <taxon>Metazoa</taxon>
        <taxon>Ecdysozoa</taxon>
        <taxon>Arthropoda</taxon>
        <taxon>Crustacea</taxon>
        <taxon>Multicrustacea</taxon>
        <taxon>Malacostraca</taxon>
        <taxon>Eumalacostraca</taxon>
        <taxon>Eucarida</taxon>
        <taxon>Decapoda</taxon>
        <taxon>Pleocyemata</taxon>
        <taxon>Astacidea</taxon>
        <taxon>Nephropoidea</taxon>
        <taxon>Nephropidae</taxon>
        <taxon>Homarus</taxon>
    </lineage>
</organism>
<feature type="transmembrane region" description="Helical" evidence="15">
    <location>
        <begin position="264"/>
        <end position="283"/>
    </location>
</feature>
<protein>
    <submittedName>
        <fullName evidence="16">High-affinity choline transporter 1-like 3</fullName>
    </submittedName>
</protein>
<reference evidence="16" key="1">
    <citation type="journal article" date="2021" name="Sci. Adv.">
        <title>The American lobster genome reveals insights on longevity, neural, and immune adaptations.</title>
        <authorList>
            <person name="Polinski J.M."/>
            <person name="Zimin A.V."/>
            <person name="Clark K.F."/>
            <person name="Kohn A.B."/>
            <person name="Sadowski N."/>
            <person name="Timp W."/>
            <person name="Ptitsyn A."/>
            <person name="Khanna P."/>
            <person name="Romanova D.Y."/>
            <person name="Williams P."/>
            <person name="Greenwood S.J."/>
            <person name="Moroz L.L."/>
            <person name="Walt D.R."/>
            <person name="Bodnar A.G."/>
        </authorList>
    </citation>
    <scope>NUCLEOTIDE SEQUENCE</scope>
    <source>
        <strain evidence="16">GMGI-L3</strain>
    </source>
</reference>
<name>A0A8J5JIE6_HOMAM</name>
<accession>A0A8J5JIE6</accession>
<dbReference type="PANTHER" id="PTHR45897:SF4">
    <property type="entry name" value="HIGH-AFFINITY CHOLINE TRANSPORTER 1"/>
    <property type="match status" value="1"/>
</dbReference>
<keyword evidence="9" id="KW-0406">Ion transport</keyword>
<gene>
    <name evidence="16" type="primary">Sc5a7-L3</name>
    <name evidence="16" type="ORF">Hamer_G022369</name>
</gene>
<keyword evidence="8" id="KW-0915">Sodium</keyword>
<keyword evidence="17" id="KW-1185">Reference proteome</keyword>
<evidence type="ECO:0000256" key="11">
    <source>
        <dbReference type="ARBA" id="ARBA00023180"/>
    </source>
</evidence>